<dbReference type="Proteomes" id="UP000800200">
    <property type="component" value="Unassembled WGS sequence"/>
</dbReference>
<feature type="region of interest" description="Disordered" evidence="1">
    <location>
        <begin position="165"/>
        <end position="224"/>
    </location>
</feature>
<protein>
    <submittedName>
        <fullName evidence="2">Uncharacterized protein</fullName>
    </submittedName>
</protein>
<evidence type="ECO:0000256" key="1">
    <source>
        <dbReference type="SAM" id="MobiDB-lite"/>
    </source>
</evidence>
<feature type="compositionally biased region" description="Polar residues" evidence="1">
    <location>
        <begin position="215"/>
        <end position="224"/>
    </location>
</feature>
<evidence type="ECO:0000313" key="3">
    <source>
        <dbReference type="Proteomes" id="UP000800200"/>
    </source>
</evidence>
<name>A0A6A6EBJ9_9PEZI</name>
<dbReference type="EMBL" id="ML994625">
    <property type="protein sequence ID" value="KAF2187929.1"/>
    <property type="molecule type" value="Genomic_DNA"/>
</dbReference>
<keyword evidence="3" id="KW-1185">Reference proteome</keyword>
<evidence type="ECO:0000313" key="2">
    <source>
        <dbReference type="EMBL" id="KAF2187929.1"/>
    </source>
</evidence>
<gene>
    <name evidence="2" type="ORF">K469DRAFT_769804</name>
</gene>
<sequence length="224" mass="25098">MESPRRPWRPNHPFNAARPPHGAKLLPGSQRAEWNTCGSQTSLLRRRVGARAMHSLQSYKKDEPVYDNNAYAMTSTYQDGTLKMYTSHVAQPCSPGGRPEYHMTQLNGYNITGNRNTCLEGLRAYRNGREWAEKLNRQTREHHVEADAPSPALSFVTAVSETEAYTMSQESRTSLNEDSNTLGDSQQSDSSTEELADYTLPAKRSDRKMLEAVDPTTQASATKD</sequence>
<proteinExistence type="predicted"/>
<dbReference type="OrthoDB" id="5336565at2759"/>
<organism evidence="2 3">
    <name type="scientific">Zopfia rhizophila CBS 207.26</name>
    <dbReference type="NCBI Taxonomy" id="1314779"/>
    <lineage>
        <taxon>Eukaryota</taxon>
        <taxon>Fungi</taxon>
        <taxon>Dikarya</taxon>
        <taxon>Ascomycota</taxon>
        <taxon>Pezizomycotina</taxon>
        <taxon>Dothideomycetes</taxon>
        <taxon>Dothideomycetes incertae sedis</taxon>
        <taxon>Zopfiaceae</taxon>
        <taxon>Zopfia</taxon>
    </lineage>
</organism>
<feature type="compositionally biased region" description="Polar residues" evidence="1">
    <location>
        <begin position="165"/>
        <end position="190"/>
    </location>
</feature>
<feature type="region of interest" description="Disordered" evidence="1">
    <location>
        <begin position="1"/>
        <end position="23"/>
    </location>
</feature>
<reference evidence="2" key="1">
    <citation type="journal article" date="2020" name="Stud. Mycol.">
        <title>101 Dothideomycetes genomes: a test case for predicting lifestyles and emergence of pathogens.</title>
        <authorList>
            <person name="Haridas S."/>
            <person name="Albert R."/>
            <person name="Binder M."/>
            <person name="Bloem J."/>
            <person name="Labutti K."/>
            <person name="Salamov A."/>
            <person name="Andreopoulos B."/>
            <person name="Baker S."/>
            <person name="Barry K."/>
            <person name="Bills G."/>
            <person name="Bluhm B."/>
            <person name="Cannon C."/>
            <person name="Castanera R."/>
            <person name="Culley D."/>
            <person name="Daum C."/>
            <person name="Ezra D."/>
            <person name="Gonzalez J."/>
            <person name="Henrissat B."/>
            <person name="Kuo A."/>
            <person name="Liang C."/>
            <person name="Lipzen A."/>
            <person name="Lutzoni F."/>
            <person name="Magnuson J."/>
            <person name="Mondo S."/>
            <person name="Nolan M."/>
            <person name="Ohm R."/>
            <person name="Pangilinan J."/>
            <person name="Park H.-J."/>
            <person name="Ramirez L."/>
            <person name="Alfaro M."/>
            <person name="Sun H."/>
            <person name="Tritt A."/>
            <person name="Yoshinaga Y."/>
            <person name="Zwiers L.-H."/>
            <person name="Turgeon B."/>
            <person name="Goodwin S."/>
            <person name="Spatafora J."/>
            <person name="Crous P."/>
            <person name="Grigoriev I."/>
        </authorList>
    </citation>
    <scope>NUCLEOTIDE SEQUENCE</scope>
    <source>
        <strain evidence="2">CBS 207.26</strain>
    </source>
</reference>
<dbReference type="AlphaFoldDB" id="A0A6A6EBJ9"/>
<accession>A0A6A6EBJ9</accession>